<name>A0AAV2VKD1_9VIBR</name>
<accession>A0AAV2VKD1</accession>
<dbReference type="InterPro" id="IPR029069">
    <property type="entry name" value="HotDog_dom_sf"/>
</dbReference>
<dbReference type="AlphaFoldDB" id="A0AAV2VKD1"/>
<evidence type="ECO:0000313" key="1">
    <source>
        <dbReference type="EMBL" id="CCO45164.1"/>
    </source>
</evidence>
<proteinExistence type="predicted"/>
<organism evidence="1 2">
    <name type="scientific">Vibrio nigripulchritudo SOn1</name>
    <dbReference type="NCBI Taxonomy" id="1238450"/>
    <lineage>
        <taxon>Bacteria</taxon>
        <taxon>Pseudomonadati</taxon>
        <taxon>Pseudomonadota</taxon>
        <taxon>Gammaproteobacteria</taxon>
        <taxon>Vibrionales</taxon>
        <taxon>Vibrionaceae</taxon>
        <taxon>Vibrio</taxon>
    </lineage>
</organism>
<dbReference type="EMBL" id="CAOF01000045">
    <property type="protein sequence ID" value="CCO45164.1"/>
    <property type="molecule type" value="Genomic_DNA"/>
</dbReference>
<gene>
    <name evidence="1" type="ORF">VIBNISOn1_1390043</name>
</gene>
<protein>
    <recommendedName>
        <fullName evidence="3">Thioesterase domain-containing protein</fullName>
    </recommendedName>
</protein>
<evidence type="ECO:0008006" key="3">
    <source>
        <dbReference type="Google" id="ProtNLM"/>
    </source>
</evidence>
<evidence type="ECO:0000313" key="2">
    <source>
        <dbReference type="Proteomes" id="UP000018211"/>
    </source>
</evidence>
<reference evidence="1 2" key="1">
    <citation type="journal article" date="2013" name="ISME J.">
        <title>Comparative genomics of pathogenic lineages of Vibrio nigripulchritudo identifies virulence-associated traits.</title>
        <authorList>
            <person name="Goudenege D."/>
            <person name="Labreuche Y."/>
            <person name="Krin E."/>
            <person name="Ansquer D."/>
            <person name="Mangenot S."/>
            <person name="Calteau A."/>
            <person name="Medigue C."/>
            <person name="Mazel D."/>
            <person name="Polz M.F."/>
            <person name="Le Roux F."/>
        </authorList>
    </citation>
    <scope>NUCLEOTIDE SEQUENCE [LARGE SCALE GENOMIC DNA]</scope>
    <source>
        <strain evidence="1 2">SOn1</strain>
    </source>
</reference>
<dbReference type="Proteomes" id="UP000018211">
    <property type="component" value="Unassembled WGS sequence"/>
</dbReference>
<dbReference type="Gene3D" id="3.10.129.10">
    <property type="entry name" value="Hotdog Thioesterase"/>
    <property type="match status" value="1"/>
</dbReference>
<dbReference type="SUPFAM" id="SSF54637">
    <property type="entry name" value="Thioesterase/thiol ester dehydrase-isomerase"/>
    <property type="match status" value="1"/>
</dbReference>
<comment type="caution">
    <text evidence="1">The sequence shown here is derived from an EMBL/GenBank/DDBJ whole genome shotgun (WGS) entry which is preliminary data.</text>
</comment>
<sequence length="160" mass="17695">MGRQVCSLFLPSHIESDMNTPDEILLRIYNAFPSSHFEITCADSHSVVLTQFISPHKEIRVQDSVTTLINAALYASVVMECQRNLEPVVKSMTVNFFSRPTLDRDLVAKSHLIYSGNAFITGEVKVYSKGSSCVLAHAVATFSIPPLAVFGRVLDVSNYI</sequence>